<dbReference type="Gene3D" id="3.40.50.1820">
    <property type="entry name" value="alpha/beta hydrolase"/>
    <property type="match status" value="1"/>
</dbReference>
<dbReference type="Pfam" id="PF00326">
    <property type="entry name" value="Peptidase_S9"/>
    <property type="match status" value="1"/>
</dbReference>
<accession>A0A6C0GHA9</accession>
<dbReference type="InterPro" id="IPR001375">
    <property type="entry name" value="Peptidase_S9_cat"/>
</dbReference>
<evidence type="ECO:0000259" key="1">
    <source>
        <dbReference type="Pfam" id="PF00326"/>
    </source>
</evidence>
<dbReference type="SUPFAM" id="SSF53474">
    <property type="entry name" value="alpha/beta-Hydrolases"/>
    <property type="match status" value="1"/>
</dbReference>
<gene>
    <name evidence="2" type="ORF">GXP67_12620</name>
</gene>
<organism evidence="2 3">
    <name type="scientific">Rhodocytophaga rosea</name>
    <dbReference type="NCBI Taxonomy" id="2704465"/>
    <lineage>
        <taxon>Bacteria</taxon>
        <taxon>Pseudomonadati</taxon>
        <taxon>Bacteroidota</taxon>
        <taxon>Cytophagia</taxon>
        <taxon>Cytophagales</taxon>
        <taxon>Rhodocytophagaceae</taxon>
        <taxon>Rhodocytophaga</taxon>
    </lineage>
</organism>
<feature type="domain" description="Peptidase S9 prolyl oligopeptidase catalytic" evidence="1">
    <location>
        <begin position="178"/>
        <end position="347"/>
    </location>
</feature>
<dbReference type="EMBL" id="CP048222">
    <property type="protein sequence ID" value="QHT67416.1"/>
    <property type="molecule type" value="Genomic_DNA"/>
</dbReference>
<dbReference type="InterPro" id="IPR029058">
    <property type="entry name" value="AB_hydrolase_fold"/>
</dbReference>
<reference evidence="2 3" key="1">
    <citation type="submission" date="2020-01" db="EMBL/GenBank/DDBJ databases">
        <authorList>
            <person name="Kim M.K."/>
        </authorList>
    </citation>
    <scope>NUCLEOTIDE SEQUENCE [LARGE SCALE GENOMIC DNA]</scope>
    <source>
        <strain evidence="2 3">172606-1</strain>
    </source>
</reference>
<proteinExistence type="predicted"/>
<dbReference type="PANTHER" id="PTHR22946:SF0">
    <property type="entry name" value="DIENELACTONE HYDROLASE DOMAIN-CONTAINING PROTEIN"/>
    <property type="match status" value="1"/>
</dbReference>
<dbReference type="AlphaFoldDB" id="A0A6C0GHA9"/>
<protein>
    <submittedName>
        <fullName evidence="2">Prolyl oligopeptidase family serine peptidase</fullName>
    </submittedName>
</protein>
<dbReference type="PANTHER" id="PTHR22946">
    <property type="entry name" value="DIENELACTONE HYDROLASE DOMAIN-CONTAINING PROTEIN-RELATED"/>
    <property type="match status" value="1"/>
</dbReference>
<dbReference type="PROSITE" id="PS51257">
    <property type="entry name" value="PROKAR_LIPOPROTEIN"/>
    <property type="match status" value="1"/>
</dbReference>
<dbReference type="Proteomes" id="UP000480178">
    <property type="component" value="Chromosome"/>
</dbReference>
<dbReference type="RefSeq" id="WP_162443447.1">
    <property type="nucleotide sequence ID" value="NZ_CP048222.1"/>
</dbReference>
<dbReference type="InterPro" id="IPR050261">
    <property type="entry name" value="FrsA_esterase"/>
</dbReference>
<keyword evidence="3" id="KW-1185">Reference proteome</keyword>
<dbReference type="KEGG" id="rhoz:GXP67_12620"/>
<dbReference type="GO" id="GO:0006508">
    <property type="term" value="P:proteolysis"/>
    <property type="evidence" value="ECO:0007669"/>
    <property type="project" value="InterPro"/>
</dbReference>
<name>A0A6C0GHA9_9BACT</name>
<evidence type="ECO:0000313" key="3">
    <source>
        <dbReference type="Proteomes" id="UP000480178"/>
    </source>
</evidence>
<evidence type="ECO:0000313" key="2">
    <source>
        <dbReference type="EMBL" id="QHT67416.1"/>
    </source>
</evidence>
<sequence>MSDFPSKVDAKINLTLFLILCISLLVSSCQKDDYLKGIDTNILFAPPTLAEIEAVKLDWQNRDLAVNSFRIEQKSTLSENGPVLQFVSFLVNNNREYGALIIPNASVPLPVYLFLNGYSNDNPVNQYTLTINTSPAAPIPFIYAIPAFRGQTLILTINGKEYSSPPSEGRHSDAFDGGTDDAIAFLNVIQAHFPQADANSVAVRGGSRGGTVALLMAERDKRVKLAVGVAFPTALIGLTAKHQNDPTYKSQFLQDLMDGSKSVTETRQKMIASSPLFFCESLPKTQIHFGAEDTITPAEQGDLLHNRLKESGLESILEFYTYPGRSHANIASDNHELTNRIQTFLSQLF</sequence>
<dbReference type="GO" id="GO:0008236">
    <property type="term" value="F:serine-type peptidase activity"/>
    <property type="evidence" value="ECO:0007669"/>
    <property type="project" value="InterPro"/>
</dbReference>